<dbReference type="PROSITE" id="PS00064">
    <property type="entry name" value="L_LDH"/>
    <property type="match status" value="1"/>
</dbReference>
<protein>
    <submittedName>
        <fullName evidence="8">L-lactate dehydrogenase</fullName>
        <ecNumber evidence="8">1.1.1.27</ecNumber>
    </submittedName>
</protein>
<dbReference type="InterPro" id="IPR015955">
    <property type="entry name" value="Lactate_DH/Glyco_Ohase_4_C"/>
</dbReference>
<keyword evidence="2 5" id="KW-0560">Oxidoreductase</keyword>
<evidence type="ECO:0000313" key="8">
    <source>
        <dbReference type="EMBL" id="SFZ87615.1"/>
    </source>
</evidence>
<dbReference type="SUPFAM" id="SSF56327">
    <property type="entry name" value="LDH C-terminal domain-like"/>
    <property type="match status" value="1"/>
</dbReference>
<evidence type="ECO:0000256" key="2">
    <source>
        <dbReference type="ARBA" id="ARBA00023002"/>
    </source>
</evidence>
<gene>
    <name evidence="8" type="ORF">LREN565_0728</name>
</gene>
<dbReference type="GO" id="GO:0006089">
    <property type="term" value="P:lactate metabolic process"/>
    <property type="evidence" value="ECO:0007669"/>
    <property type="project" value="TreeGrafter"/>
</dbReference>
<dbReference type="InterPro" id="IPR022383">
    <property type="entry name" value="Lactate/malate_DH_C"/>
</dbReference>
<reference evidence="8" key="1">
    <citation type="submission" date="2016-11" db="EMBL/GenBank/DDBJ databases">
        <authorList>
            <person name="Jaros S."/>
            <person name="Januszkiewicz K."/>
            <person name="Wedrychowicz H."/>
        </authorList>
    </citation>
    <scope>NUCLEOTIDE SEQUENCE</scope>
    <source>
        <strain evidence="8">ACA-DC 565</strain>
    </source>
</reference>
<dbReference type="PIRSF" id="PIRSF000102">
    <property type="entry name" value="Lac_mal_DH"/>
    <property type="match status" value="1"/>
</dbReference>
<evidence type="ECO:0000256" key="5">
    <source>
        <dbReference type="RuleBase" id="RU003369"/>
    </source>
</evidence>
<dbReference type="Gene3D" id="3.40.50.720">
    <property type="entry name" value="NAD(P)-binding Rossmann-like Domain"/>
    <property type="match status" value="1"/>
</dbReference>
<dbReference type="InterPro" id="IPR001236">
    <property type="entry name" value="Lactate/malate_DH_N"/>
</dbReference>
<dbReference type="GO" id="GO:0004459">
    <property type="term" value="F:L-lactate dehydrogenase (NAD+) activity"/>
    <property type="evidence" value="ECO:0007669"/>
    <property type="project" value="UniProtKB-EC"/>
</dbReference>
<dbReference type="PANTHER" id="PTHR43128:SF31">
    <property type="entry name" value="L-LACTATE DEHYDROGENASE"/>
    <property type="match status" value="1"/>
</dbReference>
<feature type="binding site" evidence="4">
    <location>
        <begin position="116"/>
        <end position="118"/>
    </location>
    <ligand>
        <name>NAD(+)</name>
        <dbReference type="ChEBI" id="CHEBI:57540"/>
    </ligand>
</feature>
<dbReference type="InterPro" id="IPR001557">
    <property type="entry name" value="L-lactate/malate_DH"/>
</dbReference>
<feature type="active site" description="Proton acceptor" evidence="3">
    <location>
        <position position="173"/>
    </location>
</feature>
<dbReference type="Pfam" id="PF00056">
    <property type="entry name" value="Ldh_1_N"/>
    <property type="match status" value="1"/>
</dbReference>
<evidence type="ECO:0000256" key="4">
    <source>
        <dbReference type="PIRSR" id="PIRSR000102-3"/>
    </source>
</evidence>
<name>A0A1K2I794_9LACO</name>
<dbReference type="AlphaFoldDB" id="A0A1K2I794"/>
<proteinExistence type="inferred from homology"/>
<dbReference type="InterPro" id="IPR018177">
    <property type="entry name" value="L-lactate_DH_AS"/>
</dbReference>
<evidence type="ECO:0000256" key="1">
    <source>
        <dbReference type="ARBA" id="ARBA00006054"/>
    </source>
</evidence>
<dbReference type="PANTHER" id="PTHR43128">
    <property type="entry name" value="L-2-HYDROXYCARBOXYLATE DEHYDROGENASE (NAD(P)(+))"/>
    <property type="match status" value="1"/>
</dbReference>
<dbReference type="EC" id="1.1.1.27" evidence="8"/>
<dbReference type="Gene3D" id="3.90.110.10">
    <property type="entry name" value="Lactate dehydrogenase/glycoside hydrolase, family 4, C-terminal"/>
    <property type="match status" value="1"/>
</dbReference>
<feature type="domain" description="Lactate/malate dehydrogenase N-terminal" evidence="6">
    <location>
        <begin position="3"/>
        <end position="140"/>
    </location>
</feature>
<feature type="domain" description="Lactate/malate dehydrogenase C-terminal" evidence="7">
    <location>
        <begin position="143"/>
        <end position="294"/>
    </location>
</feature>
<feature type="binding site" evidence="4">
    <location>
        <position position="33"/>
    </location>
    <ligand>
        <name>NAD(+)</name>
        <dbReference type="ChEBI" id="CHEBI:57540"/>
    </ligand>
</feature>
<dbReference type="Pfam" id="PF02866">
    <property type="entry name" value="Ldh_1_C"/>
    <property type="match status" value="1"/>
</dbReference>
<evidence type="ECO:0000259" key="6">
    <source>
        <dbReference type="Pfam" id="PF00056"/>
    </source>
</evidence>
<dbReference type="PRINTS" id="PR00086">
    <property type="entry name" value="LLDHDRGNASE"/>
</dbReference>
<dbReference type="SUPFAM" id="SSF51735">
    <property type="entry name" value="NAD(P)-binding Rossmann-fold domains"/>
    <property type="match status" value="1"/>
</dbReference>
<comment type="similarity">
    <text evidence="1">Belongs to the LDH/MDH superfamily. LDH family.</text>
</comment>
<keyword evidence="4" id="KW-0520">NAD</keyword>
<sequence>MRKIAVIGIGHVGSTVAYTLVNRQLCDQLVLLDKNRQLADAERNDLMDGAVGQTGHVAISSDEQQLASCDVVIFAAGDISILQHSSDRFAELNYTKTVVEEWAPKLRNFAGIIINITNPCDVITQYLQELTGLPKTRVFGTGTTLDTARMQNGVAEKLQVNPNSVAGYVLGEHGNSQFVAWSTVRIASQSINAMLSQPELAAIEKSDQQSAWHTIQAKGYTSYGIANQAAICAEAVLKDARQVLTVTNFAADANCYAGHPAVIGAAGILKDFQLELPKAEQQKWQTSIGKIKSMYSTINQAAAN</sequence>
<evidence type="ECO:0000259" key="7">
    <source>
        <dbReference type="Pfam" id="PF02866"/>
    </source>
</evidence>
<dbReference type="InterPro" id="IPR036291">
    <property type="entry name" value="NAD(P)-bd_dom_sf"/>
</dbReference>
<feature type="binding site" evidence="4">
    <location>
        <begin position="8"/>
        <end position="13"/>
    </location>
    <ligand>
        <name>NAD(+)</name>
        <dbReference type="ChEBI" id="CHEBI:57540"/>
    </ligand>
</feature>
<evidence type="ECO:0000256" key="3">
    <source>
        <dbReference type="PIRSR" id="PIRSR000102-1"/>
    </source>
</evidence>
<accession>A0A1K2I794</accession>
<dbReference type="EMBL" id="LT634362">
    <property type="protein sequence ID" value="SFZ87615.1"/>
    <property type="molecule type" value="Genomic_DNA"/>
</dbReference>
<organism evidence="8">
    <name type="scientific">Loigolactobacillus rennini</name>
    <dbReference type="NCBI Taxonomy" id="238013"/>
    <lineage>
        <taxon>Bacteria</taxon>
        <taxon>Bacillati</taxon>
        <taxon>Bacillota</taxon>
        <taxon>Bacilli</taxon>
        <taxon>Lactobacillales</taxon>
        <taxon>Lactobacillaceae</taxon>
        <taxon>Loigolactobacillus</taxon>
    </lineage>
</organism>